<evidence type="ECO:0000256" key="7">
    <source>
        <dbReference type="ARBA" id="ARBA00022989"/>
    </source>
</evidence>
<evidence type="ECO:0000256" key="3">
    <source>
        <dbReference type="ARBA" id="ARBA00017662"/>
    </source>
</evidence>
<dbReference type="AlphaFoldDB" id="A0A225AQJ3"/>
<gene>
    <name evidence="11" type="ORF">UA08_05197</name>
</gene>
<comment type="subcellular location">
    <subcellularLocation>
        <location evidence="1">Endoplasmic reticulum membrane</location>
        <topology evidence="1">Single-pass type III membrane protein</topology>
    </subcellularLocation>
</comment>
<protein>
    <recommendedName>
        <fullName evidence="3">Dolichyl-diphosphooligosaccharide--protein glycosyltransferase subunit 4</fullName>
    </recommendedName>
</protein>
<keyword evidence="12" id="KW-1185">Reference proteome</keyword>
<evidence type="ECO:0000256" key="6">
    <source>
        <dbReference type="ARBA" id="ARBA00022968"/>
    </source>
</evidence>
<feature type="compositionally biased region" description="Low complexity" evidence="9">
    <location>
        <begin position="38"/>
        <end position="47"/>
    </location>
</feature>
<evidence type="ECO:0000256" key="1">
    <source>
        <dbReference type="ARBA" id="ARBA00004643"/>
    </source>
</evidence>
<proteinExistence type="inferred from homology"/>
<keyword evidence="8 10" id="KW-0472">Membrane</keyword>
<keyword evidence="7 10" id="KW-1133">Transmembrane helix</keyword>
<evidence type="ECO:0000256" key="10">
    <source>
        <dbReference type="SAM" id="Phobius"/>
    </source>
</evidence>
<dbReference type="GO" id="GO:0008250">
    <property type="term" value="C:oligosaccharyltransferase complex"/>
    <property type="evidence" value="ECO:0007669"/>
    <property type="project" value="TreeGrafter"/>
</dbReference>
<keyword evidence="4 10" id="KW-0812">Transmembrane</keyword>
<organism evidence="11 12">
    <name type="scientific">Talaromyces atroroseus</name>
    <dbReference type="NCBI Taxonomy" id="1441469"/>
    <lineage>
        <taxon>Eukaryota</taxon>
        <taxon>Fungi</taxon>
        <taxon>Dikarya</taxon>
        <taxon>Ascomycota</taxon>
        <taxon>Pezizomycotina</taxon>
        <taxon>Eurotiomycetes</taxon>
        <taxon>Eurotiomycetidae</taxon>
        <taxon>Eurotiales</taxon>
        <taxon>Trichocomaceae</taxon>
        <taxon>Talaromyces</taxon>
        <taxon>Talaromyces sect. Trachyspermi</taxon>
    </lineage>
</organism>
<feature type="region of interest" description="Disordered" evidence="9">
    <location>
        <begin position="35"/>
        <end position="58"/>
    </location>
</feature>
<dbReference type="InterPro" id="IPR051307">
    <property type="entry name" value="OST4"/>
</dbReference>
<feature type="transmembrane region" description="Helical" evidence="10">
    <location>
        <begin position="7"/>
        <end position="28"/>
    </location>
</feature>
<name>A0A225AQJ3_TALAT</name>
<dbReference type="SUPFAM" id="SSF103464">
    <property type="entry name" value="Oligosaccharyltransferase subunit ost4p"/>
    <property type="match status" value="1"/>
</dbReference>
<dbReference type="PANTHER" id="PTHR48164:SF1">
    <property type="entry name" value="DOLICHYL-DIPHOSPHOOLIGOSACCHARIDE--PROTEIN GLYCOSYLTRANSFERASE SUBUNIT 4"/>
    <property type="match status" value="1"/>
</dbReference>
<comment type="caution">
    <text evidence="11">The sequence shown here is derived from an EMBL/GenBank/DDBJ whole genome shotgun (WGS) entry which is preliminary data.</text>
</comment>
<keyword evidence="5" id="KW-0256">Endoplasmic reticulum</keyword>
<dbReference type="OrthoDB" id="2124077at2759"/>
<evidence type="ECO:0000256" key="8">
    <source>
        <dbReference type="ARBA" id="ARBA00023136"/>
    </source>
</evidence>
<accession>A0A225AQJ3</accession>
<dbReference type="PANTHER" id="PTHR48164">
    <property type="entry name" value="DOLICHYL-DIPHOSPHOOLIGOSACCHARIDE--PROTEIN GLYCOSYLTRANSFERASE SUBUNIT 4"/>
    <property type="match status" value="1"/>
</dbReference>
<evidence type="ECO:0000256" key="4">
    <source>
        <dbReference type="ARBA" id="ARBA00022692"/>
    </source>
</evidence>
<dbReference type="Pfam" id="PF10215">
    <property type="entry name" value="Ost4"/>
    <property type="match status" value="1"/>
</dbReference>
<comment type="similarity">
    <text evidence="2">Belongs to the OST4 family.</text>
</comment>
<evidence type="ECO:0000313" key="11">
    <source>
        <dbReference type="EMBL" id="OKL59518.1"/>
    </source>
</evidence>
<evidence type="ECO:0000313" key="12">
    <source>
        <dbReference type="Proteomes" id="UP000214365"/>
    </source>
</evidence>
<dbReference type="Proteomes" id="UP000214365">
    <property type="component" value="Unassembled WGS sequence"/>
</dbReference>
<dbReference type="GO" id="GO:0018279">
    <property type="term" value="P:protein N-linked glycosylation via asparagine"/>
    <property type="evidence" value="ECO:0007669"/>
    <property type="project" value="TreeGrafter"/>
</dbReference>
<evidence type="ECO:0000256" key="2">
    <source>
        <dbReference type="ARBA" id="ARBA00007685"/>
    </source>
</evidence>
<sequence>MIADSELYRLALFLGAFAMLLIVLYHFLEVNSEDNDDSTLTSFSSSDGKPASTDKKIPANADPLVFAPAAAVASRGKAT</sequence>
<dbReference type="InterPro" id="IPR018943">
    <property type="entry name" value="Oligosaccaryltransferase"/>
</dbReference>
<evidence type="ECO:0000256" key="5">
    <source>
        <dbReference type="ARBA" id="ARBA00022824"/>
    </source>
</evidence>
<dbReference type="EMBL" id="LFMY01000007">
    <property type="protein sequence ID" value="OKL59518.1"/>
    <property type="molecule type" value="Genomic_DNA"/>
</dbReference>
<reference evidence="11 12" key="1">
    <citation type="submission" date="2015-06" db="EMBL/GenBank/DDBJ databases">
        <title>Talaromyces atroroseus IBT 11181 draft genome.</title>
        <authorList>
            <person name="Rasmussen K.B."/>
            <person name="Rasmussen S."/>
            <person name="Petersen B."/>
            <person name="Sicheritz-Ponten T."/>
            <person name="Mortensen U.H."/>
            <person name="Thrane U."/>
        </authorList>
    </citation>
    <scope>NUCLEOTIDE SEQUENCE [LARGE SCALE GENOMIC DNA]</scope>
    <source>
        <strain evidence="11 12">IBT 11181</strain>
    </source>
</reference>
<dbReference type="GeneID" id="31004953"/>
<dbReference type="InterPro" id="IPR036330">
    <property type="entry name" value="Ost4p_sf"/>
</dbReference>
<dbReference type="RefSeq" id="XP_020119639.1">
    <property type="nucleotide sequence ID" value="XM_020267493.1"/>
</dbReference>
<keyword evidence="6" id="KW-0735">Signal-anchor</keyword>
<evidence type="ECO:0000256" key="9">
    <source>
        <dbReference type="SAM" id="MobiDB-lite"/>
    </source>
</evidence>